<dbReference type="AlphaFoldDB" id="A0A0S4LRI4"/>
<organism evidence="6 7">
    <name type="scientific">Candidatus Nitrospira nitrificans</name>
    <dbReference type="NCBI Taxonomy" id="1742973"/>
    <lineage>
        <taxon>Bacteria</taxon>
        <taxon>Pseudomonadati</taxon>
        <taxon>Nitrospirota</taxon>
        <taxon>Nitrospiria</taxon>
        <taxon>Nitrospirales</taxon>
        <taxon>Nitrospiraceae</taxon>
        <taxon>Nitrospira</taxon>
    </lineage>
</organism>
<dbReference type="PANTHER" id="PTHR11404">
    <property type="entry name" value="SUPEROXIDE DISMUTASE 2"/>
    <property type="match status" value="1"/>
</dbReference>
<evidence type="ECO:0000313" key="7">
    <source>
        <dbReference type="Proteomes" id="UP000198736"/>
    </source>
</evidence>
<keyword evidence="3" id="KW-0479">Metal-binding</keyword>
<name>A0A0S4LRI4_9BACT</name>
<dbReference type="EC" id="1.15.1.1" evidence="2"/>
<dbReference type="STRING" id="1742973.COMA2_80057"/>
<dbReference type="InterPro" id="IPR019832">
    <property type="entry name" value="Mn/Fe_SOD_C"/>
</dbReference>
<dbReference type="GO" id="GO:0046872">
    <property type="term" value="F:metal ion binding"/>
    <property type="evidence" value="ECO:0007669"/>
    <property type="project" value="UniProtKB-KW"/>
</dbReference>
<evidence type="ECO:0000256" key="4">
    <source>
        <dbReference type="ARBA" id="ARBA00023002"/>
    </source>
</evidence>
<evidence type="ECO:0000256" key="1">
    <source>
        <dbReference type="ARBA" id="ARBA00008714"/>
    </source>
</evidence>
<keyword evidence="4 6" id="KW-0560">Oxidoreductase</keyword>
<dbReference type="InterPro" id="IPR050265">
    <property type="entry name" value="Fe/Mn_Superoxide_Dismutase"/>
</dbReference>
<dbReference type="Pfam" id="PF02777">
    <property type="entry name" value="Sod_Fe_C"/>
    <property type="match status" value="1"/>
</dbReference>
<dbReference type="SUPFAM" id="SSF54719">
    <property type="entry name" value="Fe,Mn superoxide dismutase (SOD), C-terminal domain"/>
    <property type="match status" value="1"/>
</dbReference>
<dbReference type="SUPFAM" id="SSF46609">
    <property type="entry name" value="Fe,Mn superoxide dismutase (SOD), N-terminal domain"/>
    <property type="match status" value="1"/>
</dbReference>
<comment type="similarity">
    <text evidence="1">Belongs to the iron/manganese superoxide dismutase family.</text>
</comment>
<evidence type="ECO:0000313" key="6">
    <source>
        <dbReference type="EMBL" id="CUS39566.1"/>
    </source>
</evidence>
<keyword evidence="7" id="KW-1185">Reference proteome</keyword>
<accession>A0A0S4LRI4</accession>
<proteinExistence type="inferred from homology"/>
<dbReference type="Gene3D" id="3.55.40.20">
    <property type="entry name" value="Iron/manganese superoxide dismutase, C-terminal domain"/>
    <property type="match status" value="1"/>
</dbReference>
<dbReference type="RefSeq" id="WP_090901846.1">
    <property type="nucleotide sequence ID" value="NZ_CZPZ01000035.1"/>
</dbReference>
<reference evidence="7" key="1">
    <citation type="submission" date="2015-10" db="EMBL/GenBank/DDBJ databases">
        <authorList>
            <person name="Luecker S."/>
            <person name="Luecker S."/>
        </authorList>
    </citation>
    <scope>NUCLEOTIDE SEQUENCE [LARGE SCALE GENOMIC DNA]</scope>
</reference>
<dbReference type="InterPro" id="IPR036324">
    <property type="entry name" value="Mn/Fe_SOD_N_sf"/>
</dbReference>
<feature type="domain" description="Manganese/iron superoxide dismutase C-terminal" evidence="5">
    <location>
        <begin position="104"/>
        <end position="202"/>
    </location>
</feature>
<protein>
    <recommendedName>
        <fullName evidence="2">superoxide dismutase</fullName>
        <ecNumber evidence="2">1.15.1.1</ecNumber>
    </recommendedName>
</protein>
<gene>
    <name evidence="6" type="ORF">COMA2_80057</name>
</gene>
<evidence type="ECO:0000256" key="3">
    <source>
        <dbReference type="ARBA" id="ARBA00022723"/>
    </source>
</evidence>
<evidence type="ECO:0000259" key="5">
    <source>
        <dbReference type="Pfam" id="PF02777"/>
    </source>
</evidence>
<dbReference type="Proteomes" id="UP000198736">
    <property type="component" value="Unassembled WGS sequence"/>
</dbReference>
<dbReference type="EMBL" id="CZPZ01000035">
    <property type="protein sequence ID" value="CUS39566.1"/>
    <property type="molecule type" value="Genomic_DNA"/>
</dbReference>
<dbReference type="OrthoDB" id="9803125at2"/>
<evidence type="ECO:0000256" key="2">
    <source>
        <dbReference type="ARBA" id="ARBA00012682"/>
    </source>
</evidence>
<sequence length="215" mass="24744">MHVSSSPRLYEAKTYDLHGLQGISDRTLETHFALYEGYVKEANNLTTRIRNLLADGRIDQEEQPGYSELKRRYGFEYNGMVLHEYYFGNLMMHGSPDPPAESPFRQAAVESFGTYDIWKVDFIGVGKMRGVGWAVCYLNPYNGRLTNHWITLHESGNIAGFIPLLVMDVWEHAFILDYKPSERGSYIESFFENVCWKTVERRMQRSATPTVPALA</sequence>
<dbReference type="InterPro" id="IPR036314">
    <property type="entry name" value="SOD_C_sf"/>
</dbReference>
<dbReference type="PANTHER" id="PTHR11404:SF6">
    <property type="entry name" value="SUPEROXIDE DISMUTASE [MN], MITOCHONDRIAL"/>
    <property type="match status" value="1"/>
</dbReference>
<dbReference type="GO" id="GO:0004784">
    <property type="term" value="F:superoxide dismutase activity"/>
    <property type="evidence" value="ECO:0007669"/>
    <property type="project" value="UniProtKB-EC"/>
</dbReference>